<dbReference type="SMART" id="SM00054">
    <property type="entry name" value="EFh"/>
    <property type="match status" value="1"/>
</dbReference>
<reference evidence="3" key="1">
    <citation type="submission" date="2021-01" db="EMBL/GenBank/DDBJ databases">
        <title>Phytophthora aleatoria, a newly-described species from Pinus radiata is distinct from Phytophthora cactorum isolates based on comparative genomics.</title>
        <authorList>
            <person name="Mcdougal R."/>
            <person name="Panda P."/>
            <person name="Williams N."/>
            <person name="Studholme D.J."/>
        </authorList>
    </citation>
    <scope>NUCLEOTIDE SEQUENCE</scope>
    <source>
        <strain evidence="3">NZFS 4037</strain>
    </source>
</reference>
<dbReference type="GO" id="GO:0005509">
    <property type="term" value="F:calcium ion binding"/>
    <property type="evidence" value="ECO:0007669"/>
    <property type="project" value="InterPro"/>
</dbReference>
<dbReference type="InterPro" id="IPR002048">
    <property type="entry name" value="EF_hand_dom"/>
</dbReference>
<evidence type="ECO:0000256" key="1">
    <source>
        <dbReference type="SAM" id="Coils"/>
    </source>
</evidence>
<dbReference type="InterPro" id="IPR018247">
    <property type="entry name" value="EF_Hand_1_Ca_BS"/>
</dbReference>
<protein>
    <recommendedName>
        <fullName evidence="2">EF-hand domain-containing protein</fullName>
    </recommendedName>
</protein>
<dbReference type="PROSITE" id="PS50222">
    <property type="entry name" value="EF_HAND_2"/>
    <property type="match status" value="1"/>
</dbReference>
<feature type="domain" description="EF-hand" evidence="2">
    <location>
        <begin position="239"/>
        <end position="274"/>
    </location>
</feature>
<feature type="coiled-coil region" evidence="1">
    <location>
        <begin position="176"/>
        <end position="203"/>
    </location>
</feature>
<evidence type="ECO:0000313" key="3">
    <source>
        <dbReference type="EMBL" id="KAG6970822.1"/>
    </source>
</evidence>
<organism evidence="3 4">
    <name type="scientific">Phytophthora aleatoria</name>
    <dbReference type="NCBI Taxonomy" id="2496075"/>
    <lineage>
        <taxon>Eukaryota</taxon>
        <taxon>Sar</taxon>
        <taxon>Stramenopiles</taxon>
        <taxon>Oomycota</taxon>
        <taxon>Peronosporomycetes</taxon>
        <taxon>Peronosporales</taxon>
        <taxon>Peronosporaceae</taxon>
        <taxon>Phytophthora</taxon>
    </lineage>
</organism>
<name>A0A8J5ISQ8_9STRA</name>
<keyword evidence="1" id="KW-0175">Coiled coil</keyword>
<accession>A0A8J5ISQ8</accession>
<keyword evidence="4" id="KW-1185">Reference proteome</keyword>
<evidence type="ECO:0000259" key="2">
    <source>
        <dbReference type="PROSITE" id="PS50222"/>
    </source>
</evidence>
<proteinExistence type="predicted"/>
<dbReference type="AlphaFoldDB" id="A0A8J5ISQ8"/>
<dbReference type="Pfam" id="PF13405">
    <property type="entry name" value="EF-hand_6"/>
    <property type="match status" value="1"/>
</dbReference>
<comment type="caution">
    <text evidence="3">The sequence shown here is derived from an EMBL/GenBank/DDBJ whole genome shotgun (WGS) entry which is preliminary data.</text>
</comment>
<dbReference type="EMBL" id="JAENGY010000171">
    <property type="protein sequence ID" value="KAG6970822.1"/>
    <property type="molecule type" value="Genomic_DNA"/>
</dbReference>
<dbReference type="Proteomes" id="UP000709295">
    <property type="component" value="Unassembled WGS sequence"/>
</dbReference>
<gene>
    <name evidence="3" type="ORF">JG688_00004703</name>
</gene>
<dbReference type="PROSITE" id="PS00018">
    <property type="entry name" value="EF_HAND_1"/>
    <property type="match status" value="1"/>
</dbReference>
<sequence length="420" mass="48781">MADPGWEGDNWSSYPDAAAYESSYTQQDARYDSNEYWRVDADVYRIFLELAPDFQGKSVEIGELPELCRQVGRPLRDEHEQFRLMQELDTTNSMIILRHDFVTWLLDEIHAEERAKAPRLIPVATPAWEEVVQEVSEADLFPLRGLVYRRALNELVTDPMDQLVSLKRFLNWYDTFEAAEREKLELQRAKQRAQAELRAQHEAQAAARDKQRRRRKQMRTLNVMNEQAAAITEHEAEQQRDKKISVLFKTFDSDGSGALDENELLQLIKALGHDMDTAQNLEDEEAYFLAMAKAKLRKQHYNPTPEWTFVKIVQLVERNPLDEALIQRALYATNEKLRTMNDAEEQRCNQDDNRKGYGAVVDTVTLNSDLMLVRTVHQVMFEFPNNPRLQLLGQAILTKLLPSAYVRAAYKAKIDPYFNL</sequence>
<evidence type="ECO:0000313" key="4">
    <source>
        <dbReference type="Proteomes" id="UP000709295"/>
    </source>
</evidence>